<evidence type="ECO:0000256" key="4">
    <source>
        <dbReference type="ARBA" id="ARBA00023136"/>
    </source>
</evidence>
<dbReference type="PANTHER" id="PTHR37422">
    <property type="entry name" value="TEICHURONIC ACID BIOSYNTHESIS PROTEIN TUAE"/>
    <property type="match status" value="1"/>
</dbReference>
<gene>
    <name evidence="7" type="ORF">Val02_14460</name>
</gene>
<dbReference type="GO" id="GO:0016020">
    <property type="term" value="C:membrane"/>
    <property type="evidence" value="ECO:0007669"/>
    <property type="project" value="UniProtKB-SubCell"/>
</dbReference>
<keyword evidence="8" id="KW-1185">Reference proteome</keyword>
<feature type="transmembrane region" description="Helical" evidence="5">
    <location>
        <begin position="124"/>
        <end position="142"/>
    </location>
</feature>
<name>A0A8J4DN68_9ACTN</name>
<feature type="transmembrane region" description="Helical" evidence="5">
    <location>
        <begin position="154"/>
        <end position="172"/>
    </location>
</feature>
<organism evidence="7 8">
    <name type="scientific">Virgisporangium aliadipatigenens</name>
    <dbReference type="NCBI Taxonomy" id="741659"/>
    <lineage>
        <taxon>Bacteria</taxon>
        <taxon>Bacillati</taxon>
        <taxon>Actinomycetota</taxon>
        <taxon>Actinomycetes</taxon>
        <taxon>Micromonosporales</taxon>
        <taxon>Micromonosporaceae</taxon>
        <taxon>Virgisporangium</taxon>
    </lineage>
</organism>
<evidence type="ECO:0000256" key="2">
    <source>
        <dbReference type="ARBA" id="ARBA00022692"/>
    </source>
</evidence>
<keyword evidence="2 5" id="KW-0812">Transmembrane</keyword>
<feature type="domain" description="O-antigen ligase-related" evidence="6">
    <location>
        <begin position="242"/>
        <end position="371"/>
    </location>
</feature>
<accession>A0A8J4DN68</accession>
<feature type="transmembrane region" description="Helical" evidence="5">
    <location>
        <begin position="240"/>
        <end position="273"/>
    </location>
</feature>
<feature type="transmembrane region" description="Helical" evidence="5">
    <location>
        <begin position="27"/>
        <end position="52"/>
    </location>
</feature>
<dbReference type="InterPro" id="IPR007016">
    <property type="entry name" value="O-antigen_ligase-rel_domated"/>
</dbReference>
<feature type="transmembrane region" description="Helical" evidence="5">
    <location>
        <begin position="58"/>
        <end position="78"/>
    </location>
</feature>
<keyword evidence="3 5" id="KW-1133">Transmembrane helix</keyword>
<dbReference type="PANTHER" id="PTHR37422:SF23">
    <property type="entry name" value="TEICHURONIC ACID BIOSYNTHESIS PROTEIN TUAE"/>
    <property type="match status" value="1"/>
</dbReference>
<evidence type="ECO:0000313" key="8">
    <source>
        <dbReference type="Proteomes" id="UP000619260"/>
    </source>
</evidence>
<evidence type="ECO:0000256" key="3">
    <source>
        <dbReference type="ARBA" id="ARBA00022989"/>
    </source>
</evidence>
<evidence type="ECO:0000256" key="1">
    <source>
        <dbReference type="ARBA" id="ARBA00004141"/>
    </source>
</evidence>
<dbReference type="RefSeq" id="WP_203898130.1">
    <property type="nucleotide sequence ID" value="NZ_BOPF01000004.1"/>
</dbReference>
<comment type="caution">
    <text evidence="7">The sequence shown here is derived from an EMBL/GenBank/DDBJ whole genome shotgun (WGS) entry which is preliminary data.</text>
</comment>
<evidence type="ECO:0000313" key="7">
    <source>
        <dbReference type="EMBL" id="GIJ44560.1"/>
    </source>
</evidence>
<proteinExistence type="predicted"/>
<dbReference type="Pfam" id="PF04932">
    <property type="entry name" value="Wzy_C"/>
    <property type="match status" value="1"/>
</dbReference>
<feature type="transmembrane region" description="Helical" evidence="5">
    <location>
        <begin position="421"/>
        <end position="440"/>
    </location>
</feature>
<dbReference type="Proteomes" id="UP000619260">
    <property type="component" value="Unassembled WGS sequence"/>
</dbReference>
<dbReference type="EMBL" id="BOPF01000004">
    <property type="protein sequence ID" value="GIJ44560.1"/>
    <property type="molecule type" value="Genomic_DNA"/>
</dbReference>
<evidence type="ECO:0000259" key="6">
    <source>
        <dbReference type="Pfam" id="PF04932"/>
    </source>
</evidence>
<evidence type="ECO:0000256" key="5">
    <source>
        <dbReference type="SAM" id="Phobius"/>
    </source>
</evidence>
<dbReference type="InterPro" id="IPR051533">
    <property type="entry name" value="WaaL-like"/>
</dbReference>
<protein>
    <submittedName>
        <fullName evidence="7">O-antigen polymerase</fullName>
    </submittedName>
</protein>
<reference evidence="7" key="1">
    <citation type="submission" date="2021-01" db="EMBL/GenBank/DDBJ databases">
        <title>Whole genome shotgun sequence of Virgisporangium aliadipatigenens NBRC 105644.</title>
        <authorList>
            <person name="Komaki H."/>
            <person name="Tamura T."/>
        </authorList>
    </citation>
    <scope>NUCLEOTIDE SEQUENCE</scope>
    <source>
        <strain evidence="7">NBRC 105644</strain>
    </source>
</reference>
<feature type="transmembrane region" description="Helical" evidence="5">
    <location>
        <begin position="90"/>
        <end position="109"/>
    </location>
</feature>
<dbReference type="AlphaFoldDB" id="A0A8J4DN68"/>
<feature type="transmembrane region" description="Helical" evidence="5">
    <location>
        <begin position="364"/>
        <end position="385"/>
    </location>
</feature>
<keyword evidence="4 5" id="KW-0472">Membrane</keyword>
<sequence length="459" mass="50299">MTASSIHPGDLEPSRVKLRTYITRRRILRFDAAMVLGLMFTLLTVIPARLILPGTTDIGRPALVVALGMFCWWVIARMSPGLTLTGPQPIRWALVAWWFSLLLSYAVGFQRGYTGMEANSADRWLLGMAAFSGVVLGLSDGLSNWDRLRTFLKAMVWASAFMSLVGLAEAALSQPLSGYLVLPGLEEIRAAPELQVRGGSLRVASTTSHYIELSAVLATALPFAIHLARFGPTKEERRRYLIAAVLIGAGIPATISRTGIVAIGISMACLVPLWTWRMRYNVLVMCAGVFGALGAVKPSFAMTIVEMFTNISEDPSITSRTEDYELVGYYFAQRPWLGRGTGSWVVPQYIYLDNQWLSTALCQGLLGCALLAGLFLTAMVLAIIALRRATSAEDKHLCAALIGTQIIAMFVSATFDSLWFDTYAITMAVTIGLCGAVWRFTHPRRAVRTSIPDRFLRDG</sequence>
<comment type="subcellular location">
    <subcellularLocation>
        <location evidence="1">Membrane</location>
        <topology evidence="1">Multi-pass membrane protein</topology>
    </subcellularLocation>
</comment>
<feature type="transmembrane region" description="Helical" evidence="5">
    <location>
        <begin position="210"/>
        <end position="228"/>
    </location>
</feature>